<sequence length="113" mass="13395">MSVEWPDFHYYSASEAAYTLDIIVETVRQYDVKYLLTDTRKSTVDIPQPEYKEIILKFARDLTTTRLHKLARVVTDSTRRLKPIREVRQEAHLEVEIEDFYSVEEALDWLASK</sequence>
<organism evidence="1 2">
    <name type="scientific">Pontibacter toksunensis</name>
    <dbReference type="NCBI Taxonomy" id="1332631"/>
    <lineage>
        <taxon>Bacteria</taxon>
        <taxon>Pseudomonadati</taxon>
        <taxon>Bacteroidota</taxon>
        <taxon>Cytophagia</taxon>
        <taxon>Cytophagales</taxon>
        <taxon>Hymenobacteraceae</taxon>
        <taxon>Pontibacter</taxon>
    </lineage>
</organism>
<gene>
    <name evidence="1" type="ORF">ACFS7Z_20850</name>
</gene>
<evidence type="ECO:0000313" key="1">
    <source>
        <dbReference type="EMBL" id="MFD3002830.1"/>
    </source>
</evidence>
<comment type="caution">
    <text evidence="1">The sequence shown here is derived from an EMBL/GenBank/DDBJ whole genome shotgun (WGS) entry which is preliminary data.</text>
</comment>
<evidence type="ECO:0008006" key="3">
    <source>
        <dbReference type="Google" id="ProtNLM"/>
    </source>
</evidence>
<evidence type="ECO:0000313" key="2">
    <source>
        <dbReference type="Proteomes" id="UP001597641"/>
    </source>
</evidence>
<reference evidence="2" key="1">
    <citation type="journal article" date="2019" name="Int. J. Syst. Evol. Microbiol.">
        <title>The Global Catalogue of Microorganisms (GCM) 10K type strain sequencing project: providing services to taxonomists for standard genome sequencing and annotation.</title>
        <authorList>
            <consortium name="The Broad Institute Genomics Platform"/>
            <consortium name="The Broad Institute Genome Sequencing Center for Infectious Disease"/>
            <person name="Wu L."/>
            <person name="Ma J."/>
        </authorList>
    </citation>
    <scope>NUCLEOTIDE SEQUENCE [LARGE SCALE GENOMIC DNA]</scope>
    <source>
        <strain evidence="2">KCTC 23984</strain>
    </source>
</reference>
<dbReference type="EMBL" id="JBHUOX010000020">
    <property type="protein sequence ID" value="MFD3002830.1"/>
    <property type="molecule type" value="Genomic_DNA"/>
</dbReference>
<protein>
    <recommendedName>
        <fullName evidence="3">SpoIIAA-like protein</fullName>
    </recommendedName>
</protein>
<dbReference type="RefSeq" id="WP_377488986.1">
    <property type="nucleotide sequence ID" value="NZ_JBHUOX010000020.1"/>
</dbReference>
<name>A0ABW6BZK6_9BACT</name>
<dbReference type="Proteomes" id="UP001597641">
    <property type="component" value="Unassembled WGS sequence"/>
</dbReference>
<keyword evidence="2" id="KW-1185">Reference proteome</keyword>
<accession>A0ABW6BZK6</accession>
<proteinExistence type="predicted"/>